<evidence type="ECO:0000256" key="3">
    <source>
        <dbReference type="ARBA" id="ARBA00023163"/>
    </source>
</evidence>
<dbReference type="GO" id="GO:0003677">
    <property type="term" value="F:DNA binding"/>
    <property type="evidence" value="ECO:0007669"/>
    <property type="project" value="UniProtKB-KW"/>
</dbReference>
<proteinExistence type="predicted"/>
<dbReference type="SUPFAM" id="SSF46689">
    <property type="entry name" value="Homeodomain-like"/>
    <property type="match status" value="1"/>
</dbReference>
<sequence length="193" mass="22119">MARPREFDPNDVLQTAIELFWEKGYYDSSVDEVVRQSGVAKYGIYGTFGSKRELFKEALKQYASDRHRDIQSPIRKLDASLPEIQQFFKRAVKIITQEGSRRGCMMVNTGVELGFRDAEIRDFVTNFFHETEEVMERCLTNAVELGQIEALSNISKLATYLVTEFRTALMLASSGCSRREIQAHLDIALRVLH</sequence>
<feature type="domain" description="HTH tetR-type" evidence="4">
    <location>
        <begin position="6"/>
        <end position="66"/>
    </location>
</feature>
<dbReference type="PANTHER" id="PTHR47506:SF1">
    <property type="entry name" value="HTH-TYPE TRANSCRIPTIONAL REGULATOR YJDC"/>
    <property type="match status" value="1"/>
</dbReference>
<organism evidence="5">
    <name type="scientific">hydrothermal vent metagenome</name>
    <dbReference type="NCBI Taxonomy" id="652676"/>
    <lineage>
        <taxon>unclassified sequences</taxon>
        <taxon>metagenomes</taxon>
        <taxon>ecological metagenomes</taxon>
    </lineage>
</organism>
<dbReference type="AlphaFoldDB" id="A0A3B0WT24"/>
<dbReference type="Gene3D" id="1.10.10.60">
    <property type="entry name" value="Homeodomain-like"/>
    <property type="match status" value="1"/>
</dbReference>
<evidence type="ECO:0000259" key="4">
    <source>
        <dbReference type="PROSITE" id="PS50977"/>
    </source>
</evidence>
<dbReference type="PANTHER" id="PTHR47506">
    <property type="entry name" value="TRANSCRIPTIONAL REGULATORY PROTEIN"/>
    <property type="match status" value="1"/>
</dbReference>
<dbReference type="PROSITE" id="PS50977">
    <property type="entry name" value="HTH_TETR_2"/>
    <property type="match status" value="1"/>
</dbReference>
<protein>
    <submittedName>
        <fullName evidence="5">Transcriptional regulator, AcrR family</fullName>
    </submittedName>
</protein>
<dbReference type="Pfam" id="PF00440">
    <property type="entry name" value="TetR_N"/>
    <property type="match status" value="1"/>
</dbReference>
<name>A0A3B0WT24_9ZZZZ</name>
<dbReference type="InterPro" id="IPR011075">
    <property type="entry name" value="TetR_C"/>
</dbReference>
<dbReference type="InterPro" id="IPR036271">
    <property type="entry name" value="Tet_transcr_reg_TetR-rel_C_sf"/>
</dbReference>
<keyword evidence="2" id="KW-0238">DNA-binding</keyword>
<evidence type="ECO:0000313" key="5">
    <source>
        <dbReference type="EMBL" id="VAW52299.1"/>
    </source>
</evidence>
<evidence type="ECO:0000256" key="2">
    <source>
        <dbReference type="ARBA" id="ARBA00023125"/>
    </source>
</evidence>
<dbReference type="Gene3D" id="1.10.357.10">
    <property type="entry name" value="Tetracycline Repressor, domain 2"/>
    <property type="match status" value="1"/>
</dbReference>
<dbReference type="InterPro" id="IPR001647">
    <property type="entry name" value="HTH_TetR"/>
</dbReference>
<accession>A0A3B0WT24</accession>
<evidence type="ECO:0000256" key="1">
    <source>
        <dbReference type="ARBA" id="ARBA00023015"/>
    </source>
</evidence>
<keyword evidence="1" id="KW-0805">Transcription regulation</keyword>
<gene>
    <name evidence="5" type="ORF">MNBD_GAMMA05-160</name>
</gene>
<dbReference type="SUPFAM" id="SSF48498">
    <property type="entry name" value="Tetracyclin repressor-like, C-terminal domain"/>
    <property type="match status" value="1"/>
</dbReference>
<dbReference type="InterPro" id="IPR009057">
    <property type="entry name" value="Homeodomain-like_sf"/>
</dbReference>
<keyword evidence="3" id="KW-0804">Transcription</keyword>
<dbReference type="Pfam" id="PF16925">
    <property type="entry name" value="TetR_C_13"/>
    <property type="match status" value="1"/>
</dbReference>
<dbReference type="EMBL" id="UOFE01000026">
    <property type="protein sequence ID" value="VAW52299.1"/>
    <property type="molecule type" value="Genomic_DNA"/>
</dbReference>
<dbReference type="PRINTS" id="PR00455">
    <property type="entry name" value="HTHTETR"/>
</dbReference>
<reference evidence="5" key="1">
    <citation type="submission" date="2018-06" db="EMBL/GenBank/DDBJ databases">
        <authorList>
            <person name="Zhirakovskaya E."/>
        </authorList>
    </citation>
    <scope>NUCLEOTIDE SEQUENCE</scope>
</reference>